<gene>
    <name evidence="2" type="ORF">GFSPODELE1_LOCUS822</name>
</gene>
<evidence type="ECO:0000256" key="1">
    <source>
        <dbReference type="SAM" id="MobiDB-lite"/>
    </source>
</evidence>
<feature type="region of interest" description="Disordered" evidence="1">
    <location>
        <begin position="1"/>
        <end position="44"/>
    </location>
</feature>
<evidence type="ECO:0000313" key="3">
    <source>
        <dbReference type="Proteomes" id="UP001497453"/>
    </source>
</evidence>
<dbReference type="Proteomes" id="UP001497453">
    <property type="component" value="Chromosome 1"/>
</dbReference>
<protein>
    <submittedName>
        <fullName evidence="2">Uncharacterized protein</fullName>
    </submittedName>
</protein>
<dbReference type="EMBL" id="OZ037944">
    <property type="protein sequence ID" value="CAL1695612.1"/>
    <property type="molecule type" value="Genomic_DNA"/>
</dbReference>
<keyword evidence="3" id="KW-1185">Reference proteome</keyword>
<organism evidence="2 3">
    <name type="scientific">Somion occarium</name>
    <dbReference type="NCBI Taxonomy" id="3059160"/>
    <lineage>
        <taxon>Eukaryota</taxon>
        <taxon>Fungi</taxon>
        <taxon>Dikarya</taxon>
        <taxon>Basidiomycota</taxon>
        <taxon>Agaricomycotina</taxon>
        <taxon>Agaricomycetes</taxon>
        <taxon>Polyporales</taxon>
        <taxon>Cerrenaceae</taxon>
        <taxon>Somion</taxon>
    </lineage>
</organism>
<reference evidence="3" key="1">
    <citation type="submission" date="2024-04" db="EMBL/GenBank/DDBJ databases">
        <authorList>
            <person name="Shaw F."/>
            <person name="Minotto A."/>
        </authorList>
    </citation>
    <scope>NUCLEOTIDE SEQUENCE [LARGE SCALE GENOMIC DNA]</scope>
</reference>
<accession>A0ABP1CIV6</accession>
<proteinExistence type="predicted"/>
<sequence length="245" mass="27598">MDTDMNMDSDTTTNMELPQADVQSPQPGEILFEEPSAQDDPPDAPPVTGTAFRHLFRPTGIFIHGNVHYSDALQSALLQQAREPPRDITVKVHIRRPERDNWAYLGRAIVTQEVVGGKSNRIVVRSMNSHKILATFGEGTALQAEKRGNFVVVGCVEGTRVVSWSLNALNNSETLRLLALIELCCTSCKHFNTDPHIQNMYRRRVARAIKDDRRKRHKRRKDQEAMISAFARTALVDEPMQALDV</sequence>
<evidence type="ECO:0000313" key="2">
    <source>
        <dbReference type="EMBL" id="CAL1695612.1"/>
    </source>
</evidence>
<name>A0ABP1CIV6_9APHY</name>